<gene>
    <name evidence="1" type="ORF">L2E82_47119</name>
</gene>
<evidence type="ECO:0000313" key="2">
    <source>
        <dbReference type="Proteomes" id="UP001055811"/>
    </source>
</evidence>
<evidence type="ECO:0000313" key="1">
    <source>
        <dbReference type="EMBL" id="KAI3689169.1"/>
    </source>
</evidence>
<dbReference type="EMBL" id="CM042017">
    <property type="protein sequence ID" value="KAI3689169.1"/>
    <property type="molecule type" value="Genomic_DNA"/>
</dbReference>
<organism evidence="1 2">
    <name type="scientific">Cichorium intybus</name>
    <name type="common">Chicory</name>
    <dbReference type="NCBI Taxonomy" id="13427"/>
    <lineage>
        <taxon>Eukaryota</taxon>
        <taxon>Viridiplantae</taxon>
        <taxon>Streptophyta</taxon>
        <taxon>Embryophyta</taxon>
        <taxon>Tracheophyta</taxon>
        <taxon>Spermatophyta</taxon>
        <taxon>Magnoliopsida</taxon>
        <taxon>eudicotyledons</taxon>
        <taxon>Gunneridae</taxon>
        <taxon>Pentapetalae</taxon>
        <taxon>asterids</taxon>
        <taxon>campanulids</taxon>
        <taxon>Asterales</taxon>
        <taxon>Asteraceae</taxon>
        <taxon>Cichorioideae</taxon>
        <taxon>Cichorieae</taxon>
        <taxon>Cichoriinae</taxon>
        <taxon>Cichorium</taxon>
    </lineage>
</organism>
<reference evidence="1 2" key="2">
    <citation type="journal article" date="2022" name="Mol. Ecol. Resour.">
        <title>The genomes of chicory, endive, great burdock and yacon provide insights into Asteraceae paleo-polyploidization history and plant inulin production.</title>
        <authorList>
            <person name="Fan W."/>
            <person name="Wang S."/>
            <person name="Wang H."/>
            <person name="Wang A."/>
            <person name="Jiang F."/>
            <person name="Liu H."/>
            <person name="Zhao H."/>
            <person name="Xu D."/>
            <person name="Zhang Y."/>
        </authorList>
    </citation>
    <scope>NUCLEOTIDE SEQUENCE [LARGE SCALE GENOMIC DNA]</scope>
    <source>
        <strain evidence="2">cv. Punajuju</strain>
        <tissue evidence="1">Leaves</tissue>
    </source>
</reference>
<dbReference type="Proteomes" id="UP001055811">
    <property type="component" value="Linkage Group LG09"/>
</dbReference>
<accession>A0ACB8YW36</accession>
<reference evidence="2" key="1">
    <citation type="journal article" date="2022" name="Mol. Ecol. Resour.">
        <title>The genomes of chicory, endive, great burdock and yacon provide insights into Asteraceae palaeo-polyploidization history and plant inulin production.</title>
        <authorList>
            <person name="Fan W."/>
            <person name="Wang S."/>
            <person name="Wang H."/>
            <person name="Wang A."/>
            <person name="Jiang F."/>
            <person name="Liu H."/>
            <person name="Zhao H."/>
            <person name="Xu D."/>
            <person name="Zhang Y."/>
        </authorList>
    </citation>
    <scope>NUCLEOTIDE SEQUENCE [LARGE SCALE GENOMIC DNA]</scope>
    <source>
        <strain evidence="2">cv. Punajuju</strain>
    </source>
</reference>
<keyword evidence="2" id="KW-1185">Reference proteome</keyword>
<comment type="caution">
    <text evidence="1">The sequence shown here is derived from an EMBL/GenBank/DDBJ whole genome shotgun (WGS) entry which is preliminary data.</text>
</comment>
<name>A0ACB8YW36_CICIN</name>
<sequence length="142" mass="16249">MAGKVAVQAHSSTNKVCVALRRKKRILKQGGGDWRYQFAPLSGDLQFFEGVKKLKKFQITGDGVFCGGTQVDRRLVAEAELILFCEAIKEIEAVKPNLGILFIFCVDTRDWRFQPFEGDTMIEKPTNLYWCKRERKSIEESQ</sequence>
<proteinExistence type="predicted"/>
<protein>
    <submittedName>
        <fullName evidence="1">Uncharacterized protein</fullName>
    </submittedName>
</protein>